<evidence type="ECO:0000313" key="2">
    <source>
        <dbReference type="EMBL" id="GGD55138.1"/>
    </source>
</evidence>
<dbReference type="PROSITE" id="PS51257">
    <property type="entry name" value="PROKAR_LIPOPROTEIN"/>
    <property type="match status" value="1"/>
</dbReference>
<dbReference type="SUPFAM" id="SSF56281">
    <property type="entry name" value="Metallo-hydrolase/oxidoreductase"/>
    <property type="match status" value="1"/>
</dbReference>
<feature type="domain" description="Metallo-beta-lactamase" evidence="1">
    <location>
        <begin position="107"/>
        <end position="304"/>
    </location>
</feature>
<proteinExistence type="predicted"/>
<name>A0ABQ1R1Y8_9ALTE</name>
<dbReference type="InterPro" id="IPR036866">
    <property type="entry name" value="RibonucZ/Hydroxyglut_hydro"/>
</dbReference>
<dbReference type="Proteomes" id="UP000614272">
    <property type="component" value="Unassembled WGS sequence"/>
</dbReference>
<evidence type="ECO:0000259" key="1">
    <source>
        <dbReference type="Pfam" id="PF12706"/>
    </source>
</evidence>
<accession>A0ABQ1R1Y8</accession>
<dbReference type="EMBL" id="BMGJ01000002">
    <property type="protein sequence ID" value="GGD55138.1"/>
    <property type="molecule type" value="Genomic_DNA"/>
</dbReference>
<keyword evidence="3" id="KW-1185">Reference proteome</keyword>
<evidence type="ECO:0000313" key="3">
    <source>
        <dbReference type="Proteomes" id="UP000614272"/>
    </source>
</evidence>
<reference evidence="3" key="1">
    <citation type="journal article" date="2019" name="Int. J. Syst. Evol. Microbiol.">
        <title>The Global Catalogue of Microorganisms (GCM) 10K type strain sequencing project: providing services to taxonomists for standard genome sequencing and annotation.</title>
        <authorList>
            <consortium name="The Broad Institute Genomics Platform"/>
            <consortium name="The Broad Institute Genome Sequencing Center for Infectious Disease"/>
            <person name="Wu L."/>
            <person name="Ma J."/>
        </authorList>
    </citation>
    <scope>NUCLEOTIDE SEQUENCE [LARGE SCALE GENOMIC DNA]</scope>
    <source>
        <strain evidence="3">CGMCC 1.12923</strain>
    </source>
</reference>
<gene>
    <name evidence="2" type="ORF">GCM10011357_08540</name>
</gene>
<protein>
    <recommendedName>
        <fullName evidence="1">Metallo-beta-lactamase domain-containing protein</fullName>
    </recommendedName>
</protein>
<dbReference type="Pfam" id="PF12706">
    <property type="entry name" value="Lactamase_B_2"/>
    <property type="match status" value="1"/>
</dbReference>
<dbReference type="Gene3D" id="3.60.15.10">
    <property type="entry name" value="Ribonuclease Z/Hydroxyacylglutathione hydrolase-like"/>
    <property type="match status" value="1"/>
</dbReference>
<dbReference type="PANTHER" id="PTHR15032:SF4">
    <property type="entry name" value="N-ACYL-PHOSPHATIDYLETHANOLAMINE-HYDROLYZING PHOSPHOLIPASE D"/>
    <property type="match status" value="1"/>
</dbReference>
<dbReference type="InterPro" id="IPR001279">
    <property type="entry name" value="Metallo-B-lactamas"/>
</dbReference>
<sequence>MLRLIFPVLLFSLLLVGCTVQPEGRVSEVVARAGEVYQNPHIEDPEKTVFAFAWTKYFGDVPFADQQSEAHRIVIADTLEDLTQAPEKPRVTWLGHSTFLISYKGINLLTDPIFSERASPLSFAGPKRLAPMPYRLEDLPDIHHVLISHNHYDHLDEYTVTALPDTVQYHVPLGVDNWFKQLDKRNYQTHSYDWWQQRETGELRITATPSQHWSARSLFDRRHTLWASWVVEIDGFKFWFGGDTGYNAVDFKQIGEQYGPFDLALIPIGAYSPRDFMREYHVNPEEAVKVHQELGSRKSIGMHWSTFQLSAEPLFEPARRLQQAAAEAGLSDDFITLQIGQSLHLAKPQP</sequence>
<dbReference type="PANTHER" id="PTHR15032">
    <property type="entry name" value="N-ACYL-PHOSPHATIDYLETHANOLAMINE-HYDROLYZING PHOSPHOLIPASE D"/>
    <property type="match status" value="1"/>
</dbReference>
<dbReference type="RefSeq" id="WP_099032972.1">
    <property type="nucleotide sequence ID" value="NZ_BMGJ01000002.1"/>
</dbReference>
<comment type="caution">
    <text evidence="2">The sequence shown here is derived from an EMBL/GenBank/DDBJ whole genome shotgun (WGS) entry which is preliminary data.</text>
</comment>
<organism evidence="2 3">
    <name type="scientific">Lacimicrobium alkaliphilum</name>
    <dbReference type="NCBI Taxonomy" id="1526571"/>
    <lineage>
        <taxon>Bacteria</taxon>
        <taxon>Pseudomonadati</taxon>
        <taxon>Pseudomonadota</taxon>
        <taxon>Gammaproteobacteria</taxon>
        <taxon>Alteromonadales</taxon>
        <taxon>Alteromonadaceae</taxon>
        <taxon>Lacimicrobium</taxon>
    </lineage>
</organism>